<dbReference type="Proteomes" id="UP000735302">
    <property type="component" value="Unassembled WGS sequence"/>
</dbReference>
<dbReference type="InterPro" id="IPR016024">
    <property type="entry name" value="ARM-type_fold"/>
</dbReference>
<protein>
    <submittedName>
        <fullName evidence="3">Focadhesin</fullName>
    </submittedName>
</protein>
<dbReference type="InterPro" id="IPR045163">
    <property type="entry name" value="Focadhesin/RST1"/>
</dbReference>
<accession>A0AAV4CQX3</accession>
<sequence>MEEAYSPINLHEYFVACKFVCDLRIKSICHTRISGSSHAQGNSVLSLAGLASCLHSFAADLDPASLEAAEHGRSNFTGHDQWLMMACDTVLSLVDVQFRPKAGLLGLCHQRSTLDRAPSSPICAALARASVSLLVPVLVAYYPQGEGVTDLLQHLLDDLSRALDSSITLGGRDGDISSEPGARNQSGDNKSKDVLSPQPVLWHGLSLGMLLSRLFEENFSQTTVSTGMLAVWKALTGLENVCLPGESPSFSADKAEFLQRAGCILGLGEALSGLCNNGKTEFRVHVAATLERMQDTLFKLSGDNDIFEIWCFVVSKVATFVHASNASARDVVSPLLHLILERHHDHPERIGVSLSLGLVAHTMSKYGDSQVTSMIKDKTEEWLKEIVHEETPSSHKMSKLGGLMAMMGSEQICRRGSSRVASGIQVPDVLRSISKIVSSGDDLELQKLGAWMLGHFHLSMCSDSGNKSTVPASYNYLPETSFLRAAVDFLMDVGKAGTDPDLSFQISAVLKSLVVKRSLPPLDWASILLPFMRINHTESVRTLSLQVAASQMSGSPSASSFISSWLTAPLFHSLTITSQAALHHSMPQVIKCVTPGILKLYLERSCTPAFSDLAYNLANAASLVSEKKDSGQTSSVSLTTQGDQVLGKAGRAQGVESAASTHRLVVSILTGLRDALAVEDPPQSVTFLLYEATGKFYQLLPFVATEGCSELYMNVLRAMAQCLAELPDEVLDSILVDDFMDATTQLKGSFMRCYLVCAGRQPMSILNLMIDAAFNVPEWNQTMGVDLLAHCLAVIPQEESPGPDSCNQWLQELLGHTGSIAKGTWPLADSAPALDKVIHSLMNVVTCVILMFTSPAHDDLALWGLNFEMFAKPHRPSLDCLTLFDADSKTEEIQPVPQFNTLMGDMLNYLPLTACALTSKIWVNVMPKIVDWLLTVYSLEHTQDKDKRILHSALMSLRHVQDFRQASVWSKAINF</sequence>
<feature type="region of interest" description="Disordered" evidence="1">
    <location>
        <begin position="170"/>
        <end position="195"/>
    </location>
</feature>
<dbReference type="AlphaFoldDB" id="A0AAV4CQX3"/>
<evidence type="ECO:0000256" key="1">
    <source>
        <dbReference type="SAM" id="MobiDB-lite"/>
    </source>
</evidence>
<gene>
    <name evidence="3" type="ORF">PoB_006077400</name>
</gene>
<proteinExistence type="predicted"/>
<dbReference type="InterPro" id="IPR021392">
    <property type="entry name" value="Focadhesin_C"/>
</dbReference>
<reference evidence="3 4" key="1">
    <citation type="journal article" date="2021" name="Elife">
        <title>Chloroplast acquisition without the gene transfer in kleptoplastic sea slugs, Plakobranchus ocellatus.</title>
        <authorList>
            <person name="Maeda T."/>
            <person name="Takahashi S."/>
            <person name="Yoshida T."/>
            <person name="Shimamura S."/>
            <person name="Takaki Y."/>
            <person name="Nagai Y."/>
            <person name="Toyoda A."/>
            <person name="Suzuki Y."/>
            <person name="Arimoto A."/>
            <person name="Ishii H."/>
            <person name="Satoh N."/>
            <person name="Nishiyama T."/>
            <person name="Hasebe M."/>
            <person name="Maruyama T."/>
            <person name="Minagawa J."/>
            <person name="Obokata J."/>
            <person name="Shigenobu S."/>
        </authorList>
    </citation>
    <scope>NUCLEOTIDE SEQUENCE [LARGE SCALE GENOMIC DNA]</scope>
</reference>
<dbReference type="GO" id="GO:0060147">
    <property type="term" value="P:regulation of post-transcriptional gene silencing"/>
    <property type="evidence" value="ECO:0007669"/>
    <property type="project" value="InterPro"/>
</dbReference>
<evidence type="ECO:0000313" key="3">
    <source>
        <dbReference type="EMBL" id="GFO34269.1"/>
    </source>
</evidence>
<dbReference type="PANTHER" id="PTHR16212:SF4">
    <property type="entry name" value="FOCADHESIN"/>
    <property type="match status" value="1"/>
</dbReference>
<comment type="caution">
    <text evidence="3">The sequence shown here is derived from an EMBL/GenBank/DDBJ whole genome shotgun (WGS) entry which is preliminary data.</text>
</comment>
<evidence type="ECO:0000259" key="2">
    <source>
        <dbReference type="Pfam" id="PF11229"/>
    </source>
</evidence>
<feature type="domain" description="Focadhesin C-terminal" evidence="2">
    <location>
        <begin position="658"/>
        <end position="973"/>
    </location>
</feature>
<dbReference type="Pfam" id="PF11229">
    <property type="entry name" value="Focadhesin"/>
    <property type="match status" value="2"/>
</dbReference>
<dbReference type="EMBL" id="BLXT01006878">
    <property type="protein sequence ID" value="GFO34269.1"/>
    <property type="molecule type" value="Genomic_DNA"/>
</dbReference>
<feature type="domain" description="Focadhesin C-terminal" evidence="2">
    <location>
        <begin position="350"/>
        <end position="610"/>
    </location>
</feature>
<keyword evidence="4" id="KW-1185">Reference proteome</keyword>
<evidence type="ECO:0000313" key="4">
    <source>
        <dbReference type="Proteomes" id="UP000735302"/>
    </source>
</evidence>
<dbReference type="SUPFAM" id="SSF48371">
    <property type="entry name" value="ARM repeat"/>
    <property type="match status" value="1"/>
</dbReference>
<dbReference type="PANTHER" id="PTHR16212">
    <property type="entry name" value="FOCADHESIN FAMILY MEMBER"/>
    <property type="match status" value="1"/>
</dbReference>
<organism evidence="3 4">
    <name type="scientific">Plakobranchus ocellatus</name>
    <dbReference type="NCBI Taxonomy" id="259542"/>
    <lineage>
        <taxon>Eukaryota</taxon>
        <taxon>Metazoa</taxon>
        <taxon>Spiralia</taxon>
        <taxon>Lophotrochozoa</taxon>
        <taxon>Mollusca</taxon>
        <taxon>Gastropoda</taxon>
        <taxon>Heterobranchia</taxon>
        <taxon>Euthyneura</taxon>
        <taxon>Panpulmonata</taxon>
        <taxon>Sacoglossa</taxon>
        <taxon>Placobranchoidea</taxon>
        <taxon>Plakobranchidae</taxon>
        <taxon>Plakobranchus</taxon>
    </lineage>
</organism>
<name>A0AAV4CQX3_9GAST</name>